<reference evidence="1 2" key="1">
    <citation type="journal article" date="2021" name="Hortic Res">
        <title>Chromosome-scale assembly of the Dendrobium chrysotoxum genome enhances the understanding of orchid evolution.</title>
        <authorList>
            <person name="Zhang Y."/>
            <person name="Zhang G.Q."/>
            <person name="Zhang D."/>
            <person name="Liu X.D."/>
            <person name="Xu X.Y."/>
            <person name="Sun W.H."/>
            <person name="Yu X."/>
            <person name="Zhu X."/>
            <person name="Wang Z.W."/>
            <person name="Zhao X."/>
            <person name="Zhong W.Y."/>
            <person name="Chen H."/>
            <person name="Yin W.L."/>
            <person name="Huang T."/>
            <person name="Niu S.C."/>
            <person name="Liu Z.J."/>
        </authorList>
    </citation>
    <scope>NUCLEOTIDE SEQUENCE [LARGE SCALE GENOMIC DNA]</scope>
    <source>
        <strain evidence="1">Lindl</strain>
    </source>
</reference>
<comment type="caution">
    <text evidence="1">The sequence shown here is derived from an EMBL/GenBank/DDBJ whole genome shotgun (WGS) entry which is preliminary data.</text>
</comment>
<protein>
    <submittedName>
        <fullName evidence="1">Uncharacterized protein</fullName>
    </submittedName>
</protein>
<accession>A0AAV7HLS7</accession>
<dbReference type="AlphaFoldDB" id="A0AAV7HLS7"/>
<keyword evidence="2" id="KW-1185">Reference proteome</keyword>
<organism evidence="1 2">
    <name type="scientific">Dendrobium chrysotoxum</name>
    <name type="common">Orchid</name>
    <dbReference type="NCBI Taxonomy" id="161865"/>
    <lineage>
        <taxon>Eukaryota</taxon>
        <taxon>Viridiplantae</taxon>
        <taxon>Streptophyta</taxon>
        <taxon>Embryophyta</taxon>
        <taxon>Tracheophyta</taxon>
        <taxon>Spermatophyta</taxon>
        <taxon>Magnoliopsida</taxon>
        <taxon>Liliopsida</taxon>
        <taxon>Asparagales</taxon>
        <taxon>Orchidaceae</taxon>
        <taxon>Epidendroideae</taxon>
        <taxon>Malaxideae</taxon>
        <taxon>Dendrobiinae</taxon>
        <taxon>Dendrobium</taxon>
    </lineage>
</organism>
<name>A0AAV7HLS7_DENCH</name>
<sequence>MPQLNLLNNFLKIFTPNKALHPRIMNWIVGKLSLKHETKLYIGWWTIVNEIFTLQMHQSAYATEEITKIIISYVQKCLLAVSTD</sequence>
<gene>
    <name evidence="1" type="ORF">IEQ34_001154</name>
</gene>
<dbReference type="Proteomes" id="UP000775213">
    <property type="component" value="Unassembled WGS sequence"/>
</dbReference>
<evidence type="ECO:0000313" key="2">
    <source>
        <dbReference type="Proteomes" id="UP000775213"/>
    </source>
</evidence>
<proteinExistence type="predicted"/>
<dbReference type="EMBL" id="JAGFBR010000002">
    <property type="protein sequence ID" value="KAH0469596.1"/>
    <property type="molecule type" value="Genomic_DNA"/>
</dbReference>
<evidence type="ECO:0000313" key="1">
    <source>
        <dbReference type="EMBL" id="KAH0469596.1"/>
    </source>
</evidence>